<evidence type="ECO:0000313" key="2">
    <source>
        <dbReference type="Proteomes" id="UP001493487"/>
    </source>
</evidence>
<proteinExistence type="predicted"/>
<accession>A0ABV1KNL7</accession>
<organism evidence="1 2">
    <name type="scientific">Cohnella silvisoli</name>
    <dbReference type="NCBI Taxonomy" id="2873699"/>
    <lineage>
        <taxon>Bacteria</taxon>
        <taxon>Bacillati</taxon>
        <taxon>Bacillota</taxon>
        <taxon>Bacilli</taxon>
        <taxon>Bacillales</taxon>
        <taxon>Paenibacillaceae</taxon>
        <taxon>Cohnella</taxon>
    </lineage>
</organism>
<gene>
    <name evidence="1" type="ORF">QJS35_03295</name>
</gene>
<dbReference type="EMBL" id="JASKHM010000001">
    <property type="protein sequence ID" value="MEQ4481418.1"/>
    <property type="molecule type" value="Genomic_DNA"/>
</dbReference>
<dbReference type="RefSeq" id="WP_232182077.1">
    <property type="nucleotide sequence ID" value="NZ_JAIOAP010000001.1"/>
</dbReference>
<name>A0ABV1KNL7_9BACL</name>
<sequence>MSRKNGNGKIESKVKNWSSKMSAYYSEVSDSKLSTNLKAAGFKVRNKNK</sequence>
<comment type="caution">
    <text evidence="1">The sequence shown here is derived from an EMBL/GenBank/DDBJ whole genome shotgun (WGS) entry which is preliminary data.</text>
</comment>
<protein>
    <submittedName>
        <fullName evidence="1">Uncharacterized protein</fullName>
    </submittedName>
</protein>
<keyword evidence="2" id="KW-1185">Reference proteome</keyword>
<dbReference type="Proteomes" id="UP001493487">
    <property type="component" value="Unassembled WGS sequence"/>
</dbReference>
<evidence type="ECO:0000313" key="1">
    <source>
        <dbReference type="EMBL" id="MEQ4481418.1"/>
    </source>
</evidence>
<reference evidence="1 2" key="1">
    <citation type="journal article" date="2023" name="Genome Announc.">
        <title>Pan-Genome Analyses of the Genus Cohnella and Proposal of the Novel Species Cohnella silvisoli sp. nov., Isolated from Forest Soil.</title>
        <authorList>
            <person name="Wang C."/>
            <person name="Mao L."/>
            <person name="Bao G."/>
            <person name="Zhu H."/>
        </authorList>
    </citation>
    <scope>NUCLEOTIDE SEQUENCE [LARGE SCALE GENOMIC DNA]</scope>
    <source>
        <strain evidence="1 2">NL03-T5-1</strain>
    </source>
</reference>